<dbReference type="AlphaFoldDB" id="A0A7I4EPD7"/>
<dbReference type="Gramene" id="Pp3c9_17440V3.8">
    <property type="protein sequence ID" value="Pp3c9_17440V3.8"/>
    <property type="gene ID" value="Pp3c9_17440"/>
</dbReference>
<evidence type="ECO:0000313" key="3">
    <source>
        <dbReference type="Proteomes" id="UP000006727"/>
    </source>
</evidence>
<dbReference type="EMBL" id="ABEU02000009">
    <property type="status" value="NOT_ANNOTATED_CDS"/>
    <property type="molecule type" value="Genomic_DNA"/>
</dbReference>
<sequence>MKFFNRLSMPPEPQLHSSTYERNGKFQSRSIVGWNRGKPSGKLCNGHQGRHESSHRVNSLPTTISGCESTPQPLRIPKWGPSLKPPGTIETCDGRCTRGFVFGIRWAQLSD</sequence>
<evidence type="ECO:0000256" key="1">
    <source>
        <dbReference type="SAM" id="MobiDB-lite"/>
    </source>
</evidence>
<feature type="compositionally biased region" description="Polar residues" evidence="1">
    <location>
        <begin position="15"/>
        <end position="30"/>
    </location>
</feature>
<accession>A0A7I4EPD7</accession>
<proteinExistence type="predicted"/>
<dbReference type="Proteomes" id="UP000006727">
    <property type="component" value="Chromosome 9"/>
</dbReference>
<dbReference type="EnsemblPlants" id="Pp3c9_17440V3.8">
    <property type="protein sequence ID" value="Pp3c9_17440V3.8"/>
    <property type="gene ID" value="Pp3c9_17440"/>
</dbReference>
<organism evidence="2 3">
    <name type="scientific">Physcomitrium patens</name>
    <name type="common">Spreading-leaved earth moss</name>
    <name type="synonym">Physcomitrella patens</name>
    <dbReference type="NCBI Taxonomy" id="3218"/>
    <lineage>
        <taxon>Eukaryota</taxon>
        <taxon>Viridiplantae</taxon>
        <taxon>Streptophyta</taxon>
        <taxon>Embryophyta</taxon>
        <taxon>Bryophyta</taxon>
        <taxon>Bryophytina</taxon>
        <taxon>Bryopsida</taxon>
        <taxon>Funariidae</taxon>
        <taxon>Funariales</taxon>
        <taxon>Funariaceae</taxon>
        <taxon>Physcomitrium</taxon>
    </lineage>
</organism>
<reference evidence="2" key="3">
    <citation type="submission" date="2020-12" db="UniProtKB">
        <authorList>
            <consortium name="EnsemblPlants"/>
        </authorList>
    </citation>
    <scope>IDENTIFICATION</scope>
</reference>
<gene>
    <name evidence="2" type="primary">LOC112286734</name>
</gene>
<reference evidence="2 3" key="1">
    <citation type="journal article" date="2008" name="Science">
        <title>The Physcomitrella genome reveals evolutionary insights into the conquest of land by plants.</title>
        <authorList>
            <person name="Rensing S."/>
            <person name="Lang D."/>
            <person name="Zimmer A."/>
            <person name="Terry A."/>
            <person name="Salamov A."/>
            <person name="Shapiro H."/>
            <person name="Nishiyama T."/>
            <person name="Perroud P.-F."/>
            <person name="Lindquist E."/>
            <person name="Kamisugi Y."/>
            <person name="Tanahashi T."/>
            <person name="Sakakibara K."/>
            <person name="Fujita T."/>
            <person name="Oishi K."/>
            <person name="Shin-I T."/>
            <person name="Kuroki Y."/>
            <person name="Toyoda A."/>
            <person name="Suzuki Y."/>
            <person name="Hashimoto A."/>
            <person name="Yamaguchi K."/>
            <person name="Sugano A."/>
            <person name="Kohara Y."/>
            <person name="Fujiyama A."/>
            <person name="Anterola A."/>
            <person name="Aoki S."/>
            <person name="Ashton N."/>
            <person name="Barbazuk W.B."/>
            <person name="Barker E."/>
            <person name="Bennetzen J."/>
            <person name="Bezanilla M."/>
            <person name="Blankenship R."/>
            <person name="Cho S.H."/>
            <person name="Dutcher S."/>
            <person name="Estelle M."/>
            <person name="Fawcett J.A."/>
            <person name="Gundlach H."/>
            <person name="Hanada K."/>
            <person name="Heyl A."/>
            <person name="Hicks K.A."/>
            <person name="Hugh J."/>
            <person name="Lohr M."/>
            <person name="Mayer K."/>
            <person name="Melkozernov A."/>
            <person name="Murata T."/>
            <person name="Nelson D."/>
            <person name="Pils B."/>
            <person name="Prigge M."/>
            <person name="Reiss B."/>
            <person name="Renner T."/>
            <person name="Rombauts S."/>
            <person name="Rushton P."/>
            <person name="Sanderfoot A."/>
            <person name="Schween G."/>
            <person name="Shiu S.-H."/>
            <person name="Stueber K."/>
            <person name="Theodoulou F.L."/>
            <person name="Tu H."/>
            <person name="Van de Peer Y."/>
            <person name="Verrier P.J."/>
            <person name="Waters E."/>
            <person name="Wood A."/>
            <person name="Yang L."/>
            <person name="Cove D."/>
            <person name="Cuming A."/>
            <person name="Hasebe M."/>
            <person name="Lucas S."/>
            <person name="Mishler D.B."/>
            <person name="Reski R."/>
            <person name="Grigoriev I."/>
            <person name="Quatrano R.S."/>
            <person name="Boore J.L."/>
        </authorList>
    </citation>
    <scope>NUCLEOTIDE SEQUENCE [LARGE SCALE GENOMIC DNA]</scope>
    <source>
        <strain evidence="2 3">cv. Gransden 2004</strain>
    </source>
</reference>
<evidence type="ECO:0000313" key="2">
    <source>
        <dbReference type="EnsemblPlants" id="Pp3c9_17440V3.8"/>
    </source>
</evidence>
<name>A0A7I4EPD7_PHYPA</name>
<keyword evidence="3" id="KW-1185">Reference proteome</keyword>
<protein>
    <submittedName>
        <fullName evidence="2">Uncharacterized protein</fullName>
    </submittedName>
</protein>
<feature type="compositionally biased region" description="Polar residues" evidence="1">
    <location>
        <begin position="56"/>
        <end position="72"/>
    </location>
</feature>
<feature type="region of interest" description="Disordered" evidence="1">
    <location>
        <begin position="1"/>
        <end position="83"/>
    </location>
</feature>
<reference evidence="2 3" key="2">
    <citation type="journal article" date="2018" name="Plant J.">
        <title>The Physcomitrella patens chromosome-scale assembly reveals moss genome structure and evolution.</title>
        <authorList>
            <person name="Lang D."/>
            <person name="Ullrich K.K."/>
            <person name="Murat F."/>
            <person name="Fuchs J."/>
            <person name="Jenkins J."/>
            <person name="Haas F.B."/>
            <person name="Piednoel M."/>
            <person name="Gundlach H."/>
            <person name="Van Bel M."/>
            <person name="Meyberg R."/>
            <person name="Vives C."/>
            <person name="Morata J."/>
            <person name="Symeonidi A."/>
            <person name="Hiss M."/>
            <person name="Muchero W."/>
            <person name="Kamisugi Y."/>
            <person name="Saleh O."/>
            <person name="Blanc G."/>
            <person name="Decker E.L."/>
            <person name="van Gessel N."/>
            <person name="Grimwood J."/>
            <person name="Hayes R.D."/>
            <person name="Graham S.W."/>
            <person name="Gunter L.E."/>
            <person name="McDaniel S.F."/>
            <person name="Hoernstein S.N.W."/>
            <person name="Larsson A."/>
            <person name="Li F.W."/>
            <person name="Perroud P.F."/>
            <person name="Phillips J."/>
            <person name="Ranjan P."/>
            <person name="Rokshar D.S."/>
            <person name="Rothfels C.J."/>
            <person name="Schneider L."/>
            <person name="Shu S."/>
            <person name="Stevenson D.W."/>
            <person name="Thummler F."/>
            <person name="Tillich M."/>
            <person name="Villarreal Aguilar J.C."/>
            <person name="Widiez T."/>
            <person name="Wong G.K."/>
            <person name="Wymore A."/>
            <person name="Zhang Y."/>
            <person name="Zimmer A.D."/>
            <person name="Quatrano R.S."/>
            <person name="Mayer K.F.X."/>
            <person name="Goodstein D."/>
            <person name="Casacuberta J.M."/>
            <person name="Vandepoele K."/>
            <person name="Reski R."/>
            <person name="Cuming A.C."/>
            <person name="Tuskan G.A."/>
            <person name="Maumus F."/>
            <person name="Salse J."/>
            <person name="Schmutz J."/>
            <person name="Rensing S.A."/>
        </authorList>
    </citation>
    <scope>NUCLEOTIDE SEQUENCE [LARGE SCALE GENOMIC DNA]</scope>
    <source>
        <strain evidence="2 3">cv. Gransden 2004</strain>
    </source>
</reference>